<gene>
    <name evidence="2" type="ORF">SAMN05216167_11355</name>
</gene>
<feature type="transmembrane region" description="Helical" evidence="1">
    <location>
        <begin position="22"/>
        <end position="43"/>
    </location>
</feature>
<protein>
    <recommendedName>
        <fullName evidence="4">DUF1772 domain-containing protein</fullName>
    </recommendedName>
</protein>
<evidence type="ECO:0000313" key="2">
    <source>
        <dbReference type="EMBL" id="SFE38036.1"/>
    </source>
</evidence>
<keyword evidence="1" id="KW-0472">Membrane</keyword>
<name>A0A1I2A2L6_9BACT</name>
<reference evidence="2 3" key="1">
    <citation type="submission" date="2016-10" db="EMBL/GenBank/DDBJ databases">
        <authorList>
            <person name="de Groot N.N."/>
        </authorList>
    </citation>
    <scope>NUCLEOTIDE SEQUENCE [LARGE SCALE GENOMIC DNA]</scope>
    <source>
        <strain evidence="2 3">DSM 26130</strain>
    </source>
</reference>
<feature type="transmembrane region" description="Helical" evidence="1">
    <location>
        <begin position="146"/>
        <end position="164"/>
    </location>
</feature>
<organism evidence="2 3">
    <name type="scientific">Spirosoma endophyticum</name>
    <dbReference type="NCBI Taxonomy" id="662367"/>
    <lineage>
        <taxon>Bacteria</taxon>
        <taxon>Pseudomonadati</taxon>
        <taxon>Bacteroidota</taxon>
        <taxon>Cytophagia</taxon>
        <taxon>Cytophagales</taxon>
        <taxon>Cytophagaceae</taxon>
        <taxon>Spirosoma</taxon>
    </lineage>
</organism>
<sequence length="166" mass="18718">MLLIDQKLFYAMLLKTAQFTQILLFCIIAGQAFFYFIGGTAALKNVSAIAFIEQRKAIDAEIAPYLKVIYPLTIVMSVAMLVLLRQQIGSALFILSAVACLLVVIDMVIAIKGNIPLNQRISTWPLDAYPGNWHVVRDQWLNYMHYRQFCGIAGLFCLLVGMIWKP</sequence>
<dbReference type="STRING" id="662367.SAMN05216167_11355"/>
<proteinExistence type="predicted"/>
<accession>A0A1I2A2L6</accession>
<keyword evidence="3" id="KW-1185">Reference proteome</keyword>
<keyword evidence="1" id="KW-0812">Transmembrane</keyword>
<evidence type="ECO:0000256" key="1">
    <source>
        <dbReference type="SAM" id="Phobius"/>
    </source>
</evidence>
<keyword evidence="1" id="KW-1133">Transmembrane helix</keyword>
<evidence type="ECO:0008006" key="4">
    <source>
        <dbReference type="Google" id="ProtNLM"/>
    </source>
</evidence>
<dbReference type="AlphaFoldDB" id="A0A1I2A2L6"/>
<evidence type="ECO:0000313" key="3">
    <source>
        <dbReference type="Proteomes" id="UP000198598"/>
    </source>
</evidence>
<feature type="transmembrane region" description="Helical" evidence="1">
    <location>
        <begin position="64"/>
        <end position="84"/>
    </location>
</feature>
<dbReference type="Proteomes" id="UP000198598">
    <property type="component" value="Unassembled WGS sequence"/>
</dbReference>
<dbReference type="EMBL" id="FOLQ01000013">
    <property type="protein sequence ID" value="SFE38036.1"/>
    <property type="molecule type" value="Genomic_DNA"/>
</dbReference>
<feature type="transmembrane region" description="Helical" evidence="1">
    <location>
        <begin position="90"/>
        <end position="111"/>
    </location>
</feature>